<feature type="region of interest" description="Disordered" evidence="3">
    <location>
        <begin position="494"/>
        <end position="520"/>
    </location>
</feature>
<reference evidence="5" key="1">
    <citation type="submission" date="2021-01" db="EMBL/GenBank/DDBJ databases">
        <authorList>
            <person name="Corre E."/>
            <person name="Pelletier E."/>
            <person name="Niang G."/>
            <person name="Scheremetjew M."/>
            <person name="Finn R."/>
            <person name="Kale V."/>
            <person name="Holt S."/>
            <person name="Cochrane G."/>
            <person name="Meng A."/>
            <person name="Brown T."/>
            <person name="Cohen L."/>
        </authorList>
    </citation>
    <scope>NUCLEOTIDE SEQUENCE</scope>
    <source>
        <strain evidence="5">CCMP1510</strain>
    </source>
</reference>
<protein>
    <recommendedName>
        <fullName evidence="2">PIH1 domain-containing protein 1</fullName>
    </recommendedName>
</protein>
<dbReference type="InterPro" id="IPR012981">
    <property type="entry name" value="PIH1_N"/>
</dbReference>
<dbReference type="InterPro" id="IPR007052">
    <property type="entry name" value="CS_dom"/>
</dbReference>
<dbReference type="PANTHER" id="PTHR22997">
    <property type="entry name" value="PIH1 DOMAIN-CONTAINING PROTEIN 1"/>
    <property type="match status" value="1"/>
</dbReference>
<evidence type="ECO:0000313" key="5">
    <source>
        <dbReference type="EMBL" id="CAE0367703.1"/>
    </source>
</evidence>
<comment type="similarity">
    <text evidence="1">Belongs to the PIH1 family.</text>
</comment>
<evidence type="ECO:0000259" key="4">
    <source>
        <dbReference type="PROSITE" id="PS51203"/>
    </source>
</evidence>
<evidence type="ECO:0000256" key="2">
    <source>
        <dbReference type="ARBA" id="ARBA00040540"/>
    </source>
</evidence>
<proteinExistence type="inferred from homology"/>
<feature type="domain" description="CS" evidence="4">
    <location>
        <begin position="612"/>
        <end position="699"/>
    </location>
</feature>
<dbReference type="Pfam" id="PF08190">
    <property type="entry name" value="PIH1"/>
    <property type="match status" value="1"/>
</dbReference>
<feature type="compositionally biased region" description="Acidic residues" evidence="3">
    <location>
        <begin position="258"/>
        <end position="269"/>
    </location>
</feature>
<dbReference type="InterPro" id="IPR041442">
    <property type="entry name" value="PIH1D1/2/3_CS-like"/>
</dbReference>
<evidence type="ECO:0000256" key="3">
    <source>
        <dbReference type="SAM" id="MobiDB-lite"/>
    </source>
</evidence>
<dbReference type="InterPro" id="IPR008978">
    <property type="entry name" value="HSP20-like_chaperone"/>
</dbReference>
<dbReference type="SUPFAM" id="SSF49764">
    <property type="entry name" value="HSP20-like chaperones"/>
    <property type="match status" value="1"/>
</dbReference>
<organism evidence="5">
    <name type="scientific">Aureoumbra lagunensis</name>
    <dbReference type="NCBI Taxonomy" id="44058"/>
    <lineage>
        <taxon>Eukaryota</taxon>
        <taxon>Sar</taxon>
        <taxon>Stramenopiles</taxon>
        <taxon>Ochrophyta</taxon>
        <taxon>Pelagophyceae</taxon>
        <taxon>Pelagomonadales</taxon>
        <taxon>Aureoumbra</taxon>
    </lineage>
</organism>
<name>A0A7S3JX15_9STRA</name>
<feature type="compositionally biased region" description="Acidic residues" evidence="3">
    <location>
        <begin position="501"/>
        <end position="510"/>
    </location>
</feature>
<dbReference type="InterPro" id="IPR050734">
    <property type="entry name" value="PIH1/Kintoun_subfamily"/>
</dbReference>
<feature type="compositionally biased region" description="Basic and acidic residues" evidence="3">
    <location>
        <begin position="248"/>
        <end position="257"/>
    </location>
</feature>
<dbReference type="Gene3D" id="2.60.40.790">
    <property type="match status" value="1"/>
</dbReference>
<feature type="region of interest" description="Disordered" evidence="3">
    <location>
        <begin position="217"/>
        <end position="317"/>
    </location>
</feature>
<dbReference type="Pfam" id="PF18201">
    <property type="entry name" value="PIH1_CS"/>
    <property type="match status" value="1"/>
</dbReference>
<evidence type="ECO:0000256" key="1">
    <source>
        <dbReference type="ARBA" id="ARBA00008511"/>
    </source>
</evidence>
<dbReference type="AlphaFoldDB" id="A0A7S3JX15"/>
<dbReference type="PANTHER" id="PTHR22997:SF0">
    <property type="entry name" value="PIH1 DOMAIN-CONTAINING PROTEIN 1"/>
    <property type="match status" value="1"/>
</dbReference>
<sequence>MAKSVTGKYVESMSEEEFQQTIKTIHERSASSNDKDGFQMTREEYDGILKSAKDPKFHKMFAEYVDEISDPKHREEQNEYIKQMEAGGHLPPNKRLLYPKSGFVIKTHKASGEKLFVNMVQSDQVEEGKSNRQNGGTHFELPHILGPVRLERDKKDSTVSTYDCCFHPTTIERAKISKPFRDMISTITFEAIEKNSSSDNKLLRTYHVLRGVEYKSGSPQPLFITKDPTDDQNEQQQSNLPTPPIKDSVSEEFSKENENDDDDDDELEDVATSSGGVCGESTNSIVSNKKKKRRAGKKKKSKSVEEETATSPIITTKPTTKKNIDGFAAALQGKLVTSPSPTAADEAKPVKTRLSRRALIEAPRGGSLPIYTITERENFDMASQAVQQATKTPVRRRPSILSIAIELPECFEAAGIASDFNTENTCLQLTVKNKEMQVIYSLDAPMPYPIISDRAKAVFHIKTHILKIDVPVVQEMSPVELTESKENEMISEIAQTNPPESVEEKDEEVPPLESKKNKIQGTQIAHSRWLEPQLASEPRKPFARDEPLLVAEDEEKKIATDIFEDKPGSGGVDENVVLPSTCDFMAKDRFKGALDGFVFKLGEHGLGYYRDQAPCRVEWRQQTETLTIIVHVPAATDIQFEHTSPTCVQVRVKHDKGQTVFQVTTLAALDPELSRFDLTDDNCVIIFTKCKPGLWPANTPKKKSVSFDQNAVDISLNDVSQPHIQQQNNIPEVSISAIDNDRQHPFKKNGHVNDDEPDLAPISFKNTLLFEID</sequence>
<accession>A0A7S3JX15</accession>
<dbReference type="CDD" id="cd06463">
    <property type="entry name" value="p23_like"/>
    <property type="match status" value="1"/>
</dbReference>
<dbReference type="PROSITE" id="PS51203">
    <property type="entry name" value="CS"/>
    <property type="match status" value="1"/>
</dbReference>
<gene>
    <name evidence="5" type="ORF">ALAG00032_LOCUS8460</name>
</gene>
<feature type="compositionally biased region" description="Polar residues" evidence="3">
    <location>
        <begin position="271"/>
        <end position="287"/>
    </location>
</feature>
<dbReference type="GO" id="GO:0005737">
    <property type="term" value="C:cytoplasm"/>
    <property type="evidence" value="ECO:0007669"/>
    <property type="project" value="TreeGrafter"/>
</dbReference>
<dbReference type="EMBL" id="HBIJ01012456">
    <property type="protein sequence ID" value="CAE0367703.1"/>
    <property type="molecule type" value="Transcribed_RNA"/>
</dbReference>
<feature type="compositionally biased region" description="Basic residues" evidence="3">
    <location>
        <begin position="288"/>
        <end position="301"/>
    </location>
</feature>